<evidence type="ECO:0000256" key="7">
    <source>
        <dbReference type="ARBA" id="ARBA00022989"/>
    </source>
</evidence>
<keyword evidence="13" id="KW-1185">Reference proteome</keyword>
<feature type="transmembrane region" description="Helical" evidence="9">
    <location>
        <begin position="155"/>
        <end position="174"/>
    </location>
</feature>
<dbReference type="InterPro" id="IPR017871">
    <property type="entry name" value="ABC_transporter-like_CS"/>
</dbReference>
<comment type="caution">
    <text evidence="12">The sequence shown here is derived from an EMBL/GenBank/DDBJ whole genome shotgun (WGS) entry which is preliminary data.</text>
</comment>
<evidence type="ECO:0000256" key="1">
    <source>
        <dbReference type="ARBA" id="ARBA00004651"/>
    </source>
</evidence>
<evidence type="ECO:0000256" key="2">
    <source>
        <dbReference type="ARBA" id="ARBA00022448"/>
    </source>
</evidence>
<evidence type="ECO:0000256" key="4">
    <source>
        <dbReference type="ARBA" id="ARBA00022692"/>
    </source>
</evidence>
<name>A0A7X3CTL0_9BACL</name>
<dbReference type="InterPro" id="IPR039421">
    <property type="entry name" value="Type_1_exporter"/>
</dbReference>
<keyword evidence="5" id="KW-0547">Nucleotide-binding</keyword>
<evidence type="ECO:0000313" key="12">
    <source>
        <dbReference type="EMBL" id="MUG71861.1"/>
    </source>
</evidence>
<evidence type="ECO:0000256" key="9">
    <source>
        <dbReference type="SAM" id="Phobius"/>
    </source>
</evidence>
<gene>
    <name evidence="12" type="ORF">GNP93_14400</name>
</gene>
<comment type="subcellular location">
    <subcellularLocation>
        <location evidence="1">Cell membrane</location>
        <topology evidence="1">Multi-pass membrane protein</topology>
    </subcellularLocation>
</comment>
<dbReference type="EMBL" id="WNZX01000011">
    <property type="protein sequence ID" value="MUG71861.1"/>
    <property type="molecule type" value="Genomic_DNA"/>
</dbReference>
<dbReference type="FunFam" id="1.20.1560.10:FF:000040">
    <property type="entry name" value="Multidrug ABC transporter ATP-binding protein"/>
    <property type="match status" value="1"/>
</dbReference>
<dbReference type="RefSeq" id="WP_155614917.1">
    <property type="nucleotide sequence ID" value="NZ_WNZX01000011.1"/>
</dbReference>
<feature type="domain" description="ABC transporter" evidence="10">
    <location>
        <begin position="333"/>
        <end position="568"/>
    </location>
</feature>
<dbReference type="InterPro" id="IPR036640">
    <property type="entry name" value="ABC1_TM_sf"/>
</dbReference>
<dbReference type="FunFam" id="3.40.50.300:FF:000854">
    <property type="entry name" value="Multidrug ABC transporter ATP-binding protein"/>
    <property type="match status" value="1"/>
</dbReference>
<protein>
    <submittedName>
        <fullName evidence="12">ATP-binding cassette domain-containing protein</fullName>
    </submittedName>
</protein>
<evidence type="ECO:0000256" key="8">
    <source>
        <dbReference type="ARBA" id="ARBA00023136"/>
    </source>
</evidence>
<keyword evidence="6 12" id="KW-0067">ATP-binding</keyword>
<dbReference type="PROSITE" id="PS00211">
    <property type="entry name" value="ABC_TRANSPORTER_1"/>
    <property type="match status" value="1"/>
</dbReference>
<dbReference type="InterPro" id="IPR003593">
    <property type="entry name" value="AAA+_ATPase"/>
</dbReference>
<dbReference type="PANTHER" id="PTHR43394:SF1">
    <property type="entry name" value="ATP-BINDING CASSETTE SUB-FAMILY B MEMBER 10, MITOCHONDRIAL"/>
    <property type="match status" value="1"/>
</dbReference>
<dbReference type="PROSITE" id="PS50893">
    <property type="entry name" value="ABC_TRANSPORTER_2"/>
    <property type="match status" value="1"/>
</dbReference>
<dbReference type="GO" id="GO:0015421">
    <property type="term" value="F:ABC-type oligopeptide transporter activity"/>
    <property type="evidence" value="ECO:0007669"/>
    <property type="project" value="TreeGrafter"/>
</dbReference>
<sequence>MIKLLRFLRPYRRQVGLVLLLVFLQSIAELYLPTLMADIVDRGVVQGDTPYIWRIGGLMLLVAACGALCSVGASLWSAKSASGFARDLRSRLFGHVERFSLSEFDRLGTASLITRTTNDITQLNQVLTIMMRVMVMAPMMCIGGIVMAVSKDAALAMVIISVVPVLAGFIFLVFRKGGPLFKAVQTKLDKLSLVLREHLTGIRVIRSFNRIGHEQERFDRANRDLTNTAIQVNRIMAFMMPVMMLVLNFAGIAIIWFGGIRIDAGHMQIGDLIAFIQYAWQIMFSLVFASMMFIMIPRASASAARINEVLSMMPDIRDADGGKRSAGSTRPSVEFRNVSFRYPGAEMQALSNISFATHAGEVTAIIGGTGSGKSTLVHLIPRFYDVEEGQVLVGGIDVRELTQESLRAQIGLVPQKALLFTGTIADNIRFGKEQATDEEVRRAAEIAQASEFIRGMKDGYDSPISQGGANVSGGQKQRLSIARALVRKPGIYVFDDSFSALDFKTDAKLREALRAETADACVILVAQRVSTVIDADRIIVLDEGRIVGMGTHRELLQTSDVYREIVASQLSEEEIA</sequence>
<keyword evidence="4 9" id="KW-0812">Transmembrane</keyword>
<dbReference type="Pfam" id="PF00664">
    <property type="entry name" value="ABC_membrane"/>
    <property type="match status" value="1"/>
</dbReference>
<dbReference type="Proteomes" id="UP000450917">
    <property type="component" value="Unassembled WGS sequence"/>
</dbReference>
<evidence type="ECO:0000256" key="5">
    <source>
        <dbReference type="ARBA" id="ARBA00022741"/>
    </source>
</evidence>
<keyword evidence="2" id="KW-0813">Transport</keyword>
<dbReference type="PROSITE" id="PS50929">
    <property type="entry name" value="ABC_TM1F"/>
    <property type="match status" value="1"/>
</dbReference>
<dbReference type="GO" id="GO:0005524">
    <property type="term" value="F:ATP binding"/>
    <property type="evidence" value="ECO:0007669"/>
    <property type="project" value="UniProtKB-KW"/>
</dbReference>
<keyword evidence="8 9" id="KW-0472">Membrane</keyword>
<evidence type="ECO:0000259" key="11">
    <source>
        <dbReference type="PROSITE" id="PS50929"/>
    </source>
</evidence>
<dbReference type="GO" id="GO:0016887">
    <property type="term" value="F:ATP hydrolysis activity"/>
    <property type="evidence" value="ECO:0007669"/>
    <property type="project" value="InterPro"/>
</dbReference>
<feature type="domain" description="ABC transmembrane type-1" evidence="11">
    <location>
        <begin position="17"/>
        <end position="298"/>
    </location>
</feature>
<feature type="transmembrane region" description="Helical" evidence="9">
    <location>
        <begin position="52"/>
        <end position="76"/>
    </location>
</feature>
<dbReference type="GO" id="GO:0005886">
    <property type="term" value="C:plasma membrane"/>
    <property type="evidence" value="ECO:0007669"/>
    <property type="project" value="UniProtKB-SubCell"/>
</dbReference>
<dbReference type="SUPFAM" id="SSF90123">
    <property type="entry name" value="ABC transporter transmembrane region"/>
    <property type="match status" value="1"/>
</dbReference>
<accession>A0A7X3CTL0</accession>
<reference evidence="12 13" key="1">
    <citation type="submission" date="2019-11" db="EMBL/GenBank/DDBJ databases">
        <title>Draft genome sequences of five Paenibacillus species of dairy origin.</title>
        <authorList>
            <person name="Olajide A.M."/>
            <person name="Chen S."/>
            <person name="Lapointe G."/>
        </authorList>
    </citation>
    <scope>NUCLEOTIDE SEQUENCE [LARGE SCALE GENOMIC DNA]</scope>
    <source>
        <strain evidence="12 13">2CS3</strain>
    </source>
</reference>
<dbReference type="Gene3D" id="3.40.50.300">
    <property type="entry name" value="P-loop containing nucleotide triphosphate hydrolases"/>
    <property type="match status" value="1"/>
</dbReference>
<dbReference type="CDD" id="cd18548">
    <property type="entry name" value="ABC_6TM_Tm287_like"/>
    <property type="match status" value="1"/>
</dbReference>
<dbReference type="InterPro" id="IPR011527">
    <property type="entry name" value="ABC1_TM_dom"/>
</dbReference>
<keyword evidence="3" id="KW-1003">Cell membrane</keyword>
<dbReference type="InterPro" id="IPR027417">
    <property type="entry name" value="P-loop_NTPase"/>
</dbReference>
<evidence type="ECO:0000256" key="3">
    <source>
        <dbReference type="ARBA" id="ARBA00022475"/>
    </source>
</evidence>
<feature type="transmembrane region" description="Helical" evidence="9">
    <location>
        <begin position="235"/>
        <end position="258"/>
    </location>
</feature>
<dbReference type="InterPro" id="IPR003439">
    <property type="entry name" value="ABC_transporter-like_ATP-bd"/>
</dbReference>
<feature type="transmembrane region" description="Helical" evidence="9">
    <location>
        <begin position="278"/>
        <end position="296"/>
    </location>
</feature>
<dbReference type="AlphaFoldDB" id="A0A7X3CTL0"/>
<dbReference type="SUPFAM" id="SSF52540">
    <property type="entry name" value="P-loop containing nucleoside triphosphate hydrolases"/>
    <property type="match status" value="1"/>
</dbReference>
<dbReference type="Pfam" id="PF00005">
    <property type="entry name" value="ABC_tran"/>
    <property type="match status" value="1"/>
</dbReference>
<dbReference type="SMART" id="SM00382">
    <property type="entry name" value="AAA"/>
    <property type="match status" value="1"/>
</dbReference>
<feature type="transmembrane region" description="Helical" evidence="9">
    <location>
        <begin position="129"/>
        <end position="149"/>
    </location>
</feature>
<dbReference type="Gene3D" id="1.20.1560.10">
    <property type="entry name" value="ABC transporter type 1, transmembrane domain"/>
    <property type="match status" value="1"/>
</dbReference>
<organism evidence="12 13">
    <name type="scientific">Paenibacillus validus</name>
    <dbReference type="NCBI Taxonomy" id="44253"/>
    <lineage>
        <taxon>Bacteria</taxon>
        <taxon>Bacillati</taxon>
        <taxon>Bacillota</taxon>
        <taxon>Bacilli</taxon>
        <taxon>Bacillales</taxon>
        <taxon>Paenibacillaceae</taxon>
        <taxon>Paenibacillus</taxon>
    </lineage>
</organism>
<proteinExistence type="predicted"/>
<evidence type="ECO:0000256" key="6">
    <source>
        <dbReference type="ARBA" id="ARBA00022840"/>
    </source>
</evidence>
<dbReference type="PANTHER" id="PTHR43394">
    <property type="entry name" value="ATP-DEPENDENT PERMEASE MDL1, MITOCHONDRIAL"/>
    <property type="match status" value="1"/>
</dbReference>
<evidence type="ECO:0000259" key="10">
    <source>
        <dbReference type="PROSITE" id="PS50893"/>
    </source>
</evidence>
<keyword evidence="7 9" id="KW-1133">Transmembrane helix</keyword>
<evidence type="ECO:0000313" key="13">
    <source>
        <dbReference type="Proteomes" id="UP000450917"/>
    </source>
</evidence>